<evidence type="ECO:0000256" key="1">
    <source>
        <dbReference type="SAM" id="MobiDB-lite"/>
    </source>
</evidence>
<gene>
    <name evidence="3" type="ORF">NMOB1V02_LOCUS1621</name>
</gene>
<accession>A0A7R9BEI3</accession>
<proteinExistence type="predicted"/>
<feature type="region of interest" description="Disordered" evidence="1">
    <location>
        <begin position="258"/>
        <end position="278"/>
    </location>
</feature>
<protein>
    <submittedName>
        <fullName evidence="3">Uncharacterized protein</fullName>
    </submittedName>
</protein>
<evidence type="ECO:0000313" key="3">
    <source>
        <dbReference type="EMBL" id="CAD7273749.1"/>
    </source>
</evidence>
<keyword evidence="2" id="KW-1133">Transmembrane helix</keyword>
<keyword evidence="2" id="KW-0812">Transmembrane</keyword>
<sequence>MAFYVNRSRLLELKQELMRLECNEVINLADMLSAMKLQPNAVELRIPPFFVRHRKVMLDERRQQFTEIYKKLGYIEEEATVFCDKSTKFVASLGPFLLILGLTTLLTLLGRLGWDTVGLGPTARPRTRLRQKSKPGGEDTSSERRRGVEAPEEPGDEGSNFEDGKRITAPGSQQANKLVDPGKSSGTDPSKSRASQESEARWRQIKEERYRLQLQHESNYRVALVELMSELRETEGPLMSEAFQKEIKEWFLEMKEKEGRLPDLPTEEEGGSISGSAQ</sequence>
<feature type="transmembrane region" description="Helical" evidence="2">
    <location>
        <begin position="95"/>
        <end position="114"/>
    </location>
</feature>
<dbReference type="Proteomes" id="UP000678499">
    <property type="component" value="Unassembled WGS sequence"/>
</dbReference>
<dbReference type="InterPro" id="IPR052267">
    <property type="entry name" value="N-DRC_Component"/>
</dbReference>
<feature type="region of interest" description="Disordered" evidence="1">
    <location>
        <begin position="120"/>
        <end position="200"/>
    </location>
</feature>
<feature type="compositionally biased region" description="Basic and acidic residues" evidence="1">
    <location>
        <begin position="190"/>
        <end position="200"/>
    </location>
</feature>
<dbReference type="PANTHER" id="PTHR14690">
    <property type="entry name" value="IQ MOTIF CONTAINING WITH AAA DOMAIN 1"/>
    <property type="match status" value="1"/>
</dbReference>
<feature type="compositionally biased region" description="Acidic residues" evidence="1">
    <location>
        <begin position="150"/>
        <end position="160"/>
    </location>
</feature>
<name>A0A7R9BEI3_9CRUS</name>
<evidence type="ECO:0000313" key="4">
    <source>
        <dbReference type="Proteomes" id="UP000678499"/>
    </source>
</evidence>
<dbReference type="OrthoDB" id="3046016at2759"/>
<dbReference type="EMBL" id="OA882205">
    <property type="protein sequence ID" value="CAD7273749.1"/>
    <property type="molecule type" value="Genomic_DNA"/>
</dbReference>
<dbReference type="EMBL" id="CAJPEX010000168">
    <property type="protein sequence ID" value="CAG0913901.1"/>
    <property type="molecule type" value="Genomic_DNA"/>
</dbReference>
<keyword evidence="2" id="KW-0472">Membrane</keyword>
<evidence type="ECO:0000256" key="2">
    <source>
        <dbReference type="SAM" id="Phobius"/>
    </source>
</evidence>
<keyword evidence="4" id="KW-1185">Reference proteome</keyword>
<dbReference type="AlphaFoldDB" id="A0A7R9BEI3"/>
<feature type="compositionally biased region" description="Basic and acidic residues" evidence="1">
    <location>
        <begin position="135"/>
        <end position="149"/>
    </location>
</feature>
<dbReference type="PANTHER" id="PTHR14690:SF0">
    <property type="entry name" value="IQ MOTIF CONTAINING WITH AAA DOMAIN 1"/>
    <property type="match status" value="1"/>
</dbReference>
<organism evidence="3">
    <name type="scientific">Notodromas monacha</name>
    <dbReference type="NCBI Taxonomy" id="399045"/>
    <lineage>
        <taxon>Eukaryota</taxon>
        <taxon>Metazoa</taxon>
        <taxon>Ecdysozoa</taxon>
        <taxon>Arthropoda</taxon>
        <taxon>Crustacea</taxon>
        <taxon>Oligostraca</taxon>
        <taxon>Ostracoda</taxon>
        <taxon>Podocopa</taxon>
        <taxon>Podocopida</taxon>
        <taxon>Cypridocopina</taxon>
        <taxon>Cypridoidea</taxon>
        <taxon>Cyprididae</taxon>
        <taxon>Notodromas</taxon>
    </lineage>
</organism>
<reference evidence="3" key="1">
    <citation type="submission" date="2020-11" db="EMBL/GenBank/DDBJ databases">
        <authorList>
            <person name="Tran Van P."/>
        </authorList>
    </citation>
    <scope>NUCLEOTIDE SEQUENCE</scope>
</reference>